<keyword evidence="3" id="KW-1185">Reference proteome</keyword>
<feature type="chain" id="PRO_5011672456" description="YD repeat-containing protein" evidence="1">
    <location>
        <begin position="20"/>
        <end position="251"/>
    </location>
</feature>
<keyword evidence="1" id="KW-0732">Signal</keyword>
<protein>
    <recommendedName>
        <fullName evidence="4">YD repeat-containing protein</fullName>
    </recommendedName>
</protein>
<evidence type="ECO:0000313" key="2">
    <source>
        <dbReference type="EMBL" id="SDF89873.1"/>
    </source>
</evidence>
<dbReference type="RefSeq" id="WP_090154537.1">
    <property type="nucleotide sequence ID" value="NZ_FNAN01000013.1"/>
</dbReference>
<evidence type="ECO:0008006" key="4">
    <source>
        <dbReference type="Google" id="ProtNLM"/>
    </source>
</evidence>
<evidence type="ECO:0000313" key="3">
    <source>
        <dbReference type="Proteomes" id="UP000198748"/>
    </source>
</evidence>
<gene>
    <name evidence="2" type="ORF">SAMN04487996_113129</name>
</gene>
<accession>A0A1G7PUI4</accession>
<reference evidence="3" key="1">
    <citation type="submission" date="2016-10" db="EMBL/GenBank/DDBJ databases">
        <authorList>
            <person name="Varghese N."/>
            <person name="Submissions S."/>
        </authorList>
    </citation>
    <scope>NUCLEOTIDE SEQUENCE [LARGE SCALE GENOMIC DNA]</scope>
    <source>
        <strain evidence="3">DSM 25329</strain>
    </source>
</reference>
<evidence type="ECO:0000256" key="1">
    <source>
        <dbReference type="SAM" id="SignalP"/>
    </source>
</evidence>
<proteinExistence type="predicted"/>
<sequence length="251" mass="28319">MKYRVFYITALLLASVAGCTLEDHGMPTENVRIVKRERVGYGVYRYTHDVMNRLATEIFEPAVMITPFDVAFTGFTADNRLANAVENFPAPLNDLGHEVQRAADGKIERIRKYCVGGPTCTSGIWYFTYPSANVVEVKFWDNGSLFRGTDAYTFNSAGQIAEIRHYNASDELTTTTAHLTFDDKRNMLSFYPEGYLTMPASNNNVVDFTVTNHLTSDITSASYAYEYNAQGWVTKRTRTGFAAELLEYEAY</sequence>
<dbReference type="PROSITE" id="PS51257">
    <property type="entry name" value="PROKAR_LIPOPROTEIN"/>
    <property type="match status" value="1"/>
</dbReference>
<dbReference type="EMBL" id="FNAN01000013">
    <property type="protein sequence ID" value="SDF89873.1"/>
    <property type="molecule type" value="Genomic_DNA"/>
</dbReference>
<organism evidence="2 3">
    <name type="scientific">Dyadobacter soli</name>
    <dbReference type="NCBI Taxonomy" id="659014"/>
    <lineage>
        <taxon>Bacteria</taxon>
        <taxon>Pseudomonadati</taxon>
        <taxon>Bacteroidota</taxon>
        <taxon>Cytophagia</taxon>
        <taxon>Cytophagales</taxon>
        <taxon>Spirosomataceae</taxon>
        <taxon>Dyadobacter</taxon>
    </lineage>
</organism>
<dbReference type="Proteomes" id="UP000198748">
    <property type="component" value="Unassembled WGS sequence"/>
</dbReference>
<dbReference type="STRING" id="659014.SAMN04487996_113129"/>
<dbReference type="AlphaFoldDB" id="A0A1G7PUI4"/>
<name>A0A1G7PUI4_9BACT</name>
<feature type="signal peptide" evidence="1">
    <location>
        <begin position="1"/>
        <end position="19"/>
    </location>
</feature>